<dbReference type="Pfam" id="PF06737">
    <property type="entry name" value="Transglycosylas"/>
    <property type="match status" value="1"/>
</dbReference>
<evidence type="ECO:0000259" key="5">
    <source>
        <dbReference type="PROSITE" id="PS51109"/>
    </source>
</evidence>
<organism evidence="6 7">
    <name type="scientific">Paeniglutamicibacter antarcticus</name>
    <dbReference type="NCBI Taxonomy" id="494023"/>
    <lineage>
        <taxon>Bacteria</taxon>
        <taxon>Bacillati</taxon>
        <taxon>Actinomycetota</taxon>
        <taxon>Actinomycetes</taxon>
        <taxon>Micrococcales</taxon>
        <taxon>Micrococcaceae</taxon>
        <taxon>Paeniglutamicibacter</taxon>
    </lineage>
</organism>
<dbReference type="InterPro" id="IPR007137">
    <property type="entry name" value="DUF348"/>
</dbReference>
<proteinExistence type="inferred from homology"/>
<reference evidence="7" key="1">
    <citation type="journal article" date="2019" name="Int. J. Syst. Evol. Microbiol.">
        <title>The Global Catalogue of Microorganisms (GCM) 10K type strain sequencing project: providing services to taxonomists for standard genome sequencing and annotation.</title>
        <authorList>
            <consortium name="The Broad Institute Genomics Platform"/>
            <consortium name="The Broad Institute Genome Sequencing Center for Infectious Disease"/>
            <person name="Wu L."/>
            <person name="Ma J."/>
        </authorList>
    </citation>
    <scope>NUCLEOTIDE SEQUENCE [LARGE SCALE GENOMIC DNA]</scope>
    <source>
        <strain evidence="7">JCM 18952</strain>
    </source>
</reference>
<keyword evidence="3" id="KW-0378">Hydrolase</keyword>
<dbReference type="RefSeq" id="WP_345468222.1">
    <property type="nucleotide sequence ID" value="NZ_BAABLK010000033.1"/>
</dbReference>
<comment type="similarity">
    <text evidence="1">Belongs to the transglycosylase family. Rpf subfamily.</text>
</comment>
<feature type="domain" description="G5" evidence="5">
    <location>
        <begin position="200"/>
        <end position="280"/>
    </location>
</feature>
<comment type="caution">
    <text evidence="6">The sequence shown here is derived from an EMBL/GenBank/DDBJ whole genome shotgun (WGS) entry which is preliminary data.</text>
</comment>
<dbReference type="PROSITE" id="PS51109">
    <property type="entry name" value="G5"/>
    <property type="match status" value="1"/>
</dbReference>
<evidence type="ECO:0000256" key="3">
    <source>
        <dbReference type="ARBA" id="ARBA00022801"/>
    </source>
</evidence>
<evidence type="ECO:0000313" key="7">
    <source>
        <dbReference type="Proteomes" id="UP001501257"/>
    </source>
</evidence>
<dbReference type="Proteomes" id="UP001501257">
    <property type="component" value="Unassembled WGS sequence"/>
</dbReference>
<dbReference type="InterPro" id="IPR010618">
    <property type="entry name" value="RPF"/>
</dbReference>
<dbReference type="InterPro" id="IPR023346">
    <property type="entry name" value="Lysozyme-like_dom_sf"/>
</dbReference>
<evidence type="ECO:0000256" key="4">
    <source>
        <dbReference type="SAM" id="MobiDB-lite"/>
    </source>
</evidence>
<dbReference type="EMBL" id="BAABLK010000033">
    <property type="protein sequence ID" value="GAA5227757.1"/>
    <property type="molecule type" value="Genomic_DNA"/>
</dbReference>
<evidence type="ECO:0000256" key="2">
    <source>
        <dbReference type="ARBA" id="ARBA00022729"/>
    </source>
</evidence>
<keyword evidence="2" id="KW-0732">Signal</keyword>
<dbReference type="InterPro" id="IPR011098">
    <property type="entry name" value="G5_dom"/>
</dbReference>
<accession>A0ABP9TPZ4</accession>
<evidence type="ECO:0000313" key="6">
    <source>
        <dbReference type="EMBL" id="GAA5227757.1"/>
    </source>
</evidence>
<dbReference type="Gene3D" id="1.10.530.10">
    <property type="match status" value="1"/>
</dbReference>
<sequence>MQNALKSRWVKVGAQAAVLTALILGLVMFVAGGKTIAVAVDGQNQSVSTRAATVAEALEDASIPVGDRDKITPALDTQIADGEAIDIKRHKEVNVSIDGVDRVVHTTGMTVADVLEQLELSDKAQIEQGPALTLAALSTPIDISTPKNVSIKVDGKTEKLDTTVDTVGAVLKEAKLTVGKDDELNAKASDAITDDMLLKIVRVETKTETETKVVAHGTETVKDSKELVGKKKTVTKGKNGERTLIYTVTLRDGKETKRELASNKITTKAVEAEVSVGTKAKPKPKAAPENTSKAKSKSDSKSKTTKTPTNVSGAWAALAKCESGGNWSINSGNGYYGGLQFSASSWRGAGGTKYAALPHQATPGEQIATAEVLRGGGGWGHWPACSRKLGLR</sequence>
<keyword evidence="7" id="KW-1185">Reference proteome</keyword>
<name>A0ABP9TPZ4_9MICC</name>
<feature type="region of interest" description="Disordered" evidence="4">
    <location>
        <begin position="275"/>
        <end position="309"/>
    </location>
</feature>
<evidence type="ECO:0000256" key="1">
    <source>
        <dbReference type="ARBA" id="ARBA00010830"/>
    </source>
</evidence>
<dbReference type="Pfam" id="PF03990">
    <property type="entry name" value="DUF348"/>
    <property type="match status" value="3"/>
</dbReference>
<dbReference type="CDD" id="cd13925">
    <property type="entry name" value="RPF"/>
    <property type="match status" value="1"/>
</dbReference>
<dbReference type="Gene3D" id="2.20.230.10">
    <property type="entry name" value="Resuscitation-promoting factor rpfb"/>
    <property type="match status" value="1"/>
</dbReference>
<gene>
    <name evidence="6" type="ORF">GCM10025778_22900</name>
</gene>
<dbReference type="Pfam" id="PF07501">
    <property type="entry name" value="G5"/>
    <property type="match status" value="1"/>
</dbReference>
<dbReference type="SUPFAM" id="SSF53955">
    <property type="entry name" value="Lysozyme-like"/>
    <property type="match status" value="1"/>
</dbReference>
<dbReference type="SMART" id="SM01208">
    <property type="entry name" value="G5"/>
    <property type="match status" value="1"/>
</dbReference>
<protein>
    <submittedName>
        <fullName evidence="6">Resuscitation-promoting factor</fullName>
    </submittedName>
</protein>